<comment type="caution">
    <text evidence="2">The sequence shown here is derived from an EMBL/GenBank/DDBJ whole genome shotgun (WGS) entry which is preliminary data.</text>
</comment>
<protein>
    <submittedName>
        <fullName evidence="2">Uncharacterized protein</fullName>
    </submittedName>
</protein>
<evidence type="ECO:0000313" key="2">
    <source>
        <dbReference type="EMBL" id="TBN04419.1"/>
    </source>
</evidence>
<dbReference type="RefSeq" id="WP_130963888.1">
    <property type="nucleotide sequence ID" value="NZ_SIRT01000004.1"/>
</dbReference>
<evidence type="ECO:0000313" key="3">
    <source>
        <dbReference type="Proteomes" id="UP000291142"/>
    </source>
</evidence>
<keyword evidence="3" id="KW-1185">Reference proteome</keyword>
<dbReference type="AlphaFoldDB" id="A0A4Q9FK42"/>
<name>A0A4Q9FK42_9FLAO</name>
<accession>A0A4Q9FK42</accession>
<organism evidence="2 3">
    <name type="scientific">Hyunsoonleella flava</name>
    <dbReference type="NCBI Taxonomy" id="2527939"/>
    <lineage>
        <taxon>Bacteria</taxon>
        <taxon>Pseudomonadati</taxon>
        <taxon>Bacteroidota</taxon>
        <taxon>Flavobacteriia</taxon>
        <taxon>Flavobacteriales</taxon>
        <taxon>Flavobacteriaceae</taxon>
    </lineage>
</organism>
<reference evidence="2 3" key="1">
    <citation type="submission" date="2019-02" db="EMBL/GenBank/DDBJ databases">
        <title>Hyunsoonleella sp., isolated from marine sediment.</title>
        <authorList>
            <person name="Liu B.-T."/>
        </authorList>
    </citation>
    <scope>NUCLEOTIDE SEQUENCE [LARGE SCALE GENOMIC DNA]</scope>
    <source>
        <strain evidence="2 3">T58</strain>
    </source>
</reference>
<keyword evidence="1" id="KW-1133">Transmembrane helix</keyword>
<feature type="transmembrane region" description="Helical" evidence="1">
    <location>
        <begin position="12"/>
        <end position="30"/>
    </location>
</feature>
<evidence type="ECO:0000256" key="1">
    <source>
        <dbReference type="SAM" id="Phobius"/>
    </source>
</evidence>
<proteinExistence type="predicted"/>
<keyword evidence="1" id="KW-0472">Membrane</keyword>
<gene>
    <name evidence="2" type="ORF">EYD45_07320</name>
</gene>
<dbReference type="Proteomes" id="UP000291142">
    <property type="component" value="Unassembled WGS sequence"/>
</dbReference>
<keyword evidence="1" id="KW-0812">Transmembrane</keyword>
<sequence length="156" mass="17988">MSKEIKKGFKSFIVKAVTIAMCFCYVFGPLHSEISEVLHKIAHQLEMPEHVISHSDTFFTNNAQAHSEHSLETSANIHNHYVLNIIDNLFKASESENDSENTDVLIIKLDKHTRYKQKYKRSLSFVLNTQSKMTFFLTGQIRLGYLKSPIQPPQYI</sequence>
<dbReference type="OrthoDB" id="1452807at2"/>
<dbReference type="EMBL" id="SIRT01000004">
    <property type="protein sequence ID" value="TBN04419.1"/>
    <property type="molecule type" value="Genomic_DNA"/>
</dbReference>